<evidence type="ECO:0000259" key="16">
    <source>
        <dbReference type="PROSITE" id="PS52048"/>
    </source>
</evidence>
<dbReference type="PROSITE" id="PS52048">
    <property type="entry name" value="UCH_DOMAIN"/>
    <property type="match status" value="1"/>
</dbReference>
<feature type="transmembrane region" description="Helical" evidence="15">
    <location>
        <begin position="269"/>
        <end position="302"/>
    </location>
</feature>
<keyword evidence="8 13" id="KW-0833">Ubl conjugation pathway</keyword>
<evidence type="ECO:0000256" key="8">
    <source>
        <dbReference type="ARBA" id="ARBA00022786"/>
    </source>
</evidence>
<evidence type="ECO:0000256" key="12">
    <source>
        <dbReference type="ARBA" id="ARBA00023136"/>
    </source>
</evidence>
<evidence type="ECO:0000256" key="1">
    <source>
        <dbReference type="ARBA" id="ARBA00000707"/>
    </source>
</evidence>
<feature type="transmembrane region" description="Helical" evidence="15">
    <location>
        <begin position="352"/>
        <end position="372"/>
    </location>
</feature>
<dbReference type="Proteomes" id="UP001303760">
    <property type="component" value="Unassembled WGS sequence"/>
</dbReference>
<evidence type="ECO:0000256" key="2">
    <source>
        <dbReference type="ARBA" id="ARBA00004141"/>
    </source>
</evidence>
<dbReference type="CDD" id="cd09617">
    <property type="entry name" value="Peptidase_C12_UCH37_BAP1"/>
    <property type="match status" value="1"/>
</dbReference>
<sequence>MDHNQGASEDVQISRPSWFRRWKKSASNLVQWVDNGASKSLIGRVFQLKGSGHPKEIADARLSTEICAGLTTFTTVAYIIAVNASILAESGYGCPCRKPHDLQGNCANMAEWTKCYDDLKLDLVTVTAAVAGFSSVLFGILTNLPVALGPGMGLNAYFTYQVVGVKGTGSINYRVALTAVFMEGWIFLFLALTGLRHWLVKIVPATIKIASGVGIGLFLTLIGMSYTSGIGLITGAIATPLTVGGCPVEDLNEARQCTSGIMSSPKMWLGIVCGGLLTTFLMAFRVKGAIVIGIAIVSIISWPRNTLLTYFPNTPDGDRRFEYFSKVVSFHPSHHTLLQQQWDLTGESGAHFATALFTFLYVDIIDCTATLYSMARFCSRVRKDESDFPRSTLAFCTDAMCVSFGALLGCSPVTVFIESSAGIAEGGRTGLTAVVAGLCFLLSLFFAPLLASIPPWATGSTLILVGCMMIRQVTKINWAYIGDAVPSFVTLAFIPFSYSCAYGLLAGLFTYTVINGLVWVIVRLSGEAIVPENYDLKEYWTWRPPGERPWIVRTLFRFIYWSKWRKERDASLSLNSGDEITSADLYRSDMASKGKEDGKDLARPLTPQPFHEPLESGTSDQTPGRKLYVRQVETDKGNLQGVFTYLLDNLGVKDVQFEELLSLDPDALAQLYPVYGVIFLFKFPTDAPYRAGDKPLDGTFDQDAAERLFFAAQTIQNACGTQALLSVLLNKTADSPSASPDETIDIGPALTDFREFTMALPPEYRGEALSNSELIRDVHNSFAKSSPFVDETQRQPDEGEDAFHFIAYTPIAGTLYEFDGLQPAPISHGPCSRDEFPAKVMDVLQRRIARYDAAEIRFNLLAMVRDLRVRAREIGDFELLAREEQKRRDWQFENALRRHNFVGFAGEVLKGVVAAKLKEGDGAYERWIDQARQKMTRRIEERKKTAGGAGDVEMAG</sequence>
<evidence type="ECO:0000256" key="6">
    <source>
        <dbReference type="ARBA" id="ARBA00022670"/>
    </source>
</evidence>
<feature type="site" description="Important for enzyme activity" evidence="13">
    <location>
        <position position="819"/>
    </location>
</feature>
<feature type="transmembrane region" description="Helical" evidence="15">
    <location>
        <begin position="502"/>
        <end position="522"/>
    </location>
</feature>
<dbReference type="GO" id="GO:0006511">
    <property type="term" value="P:ubiquitin-dependent protein catabolic process"/>
    <property type="evidence" value="ECO:0007669"/>
    <property type="project" value="UniProtKB-UniRule"/>
</dbReference>
<keyword evidence="11 15" id="KW-1133">Transmembrane helix</keyword>
<feature type="region of interest" description="Disordered" evidence="14">
    <location>
        <begin position="591"/>
        <end position="625"/>
    </location>
</feature>
<dbReference type="InterPro" id="IPR006043">
    <property type="entry name" value="NCS2"/>
</dbReference>
<reference evidence="17" key="1">
    <citation type="journal article" date="2023" name="Mol. Phylogenet. Evol.">
        <title>Genome-scale phylogeny and comparative genomics of the fungal order Sordariales.</title>
        <authorList>
            <person name="Hensen N."/>
            <person name="Bonometti L."/>
            <person name="Westerberg I."/>
            <person name="Brannstrom I.O."/>
            <person name="Guillou S."/>
            <person name="Cros-Aarteil S."/>
            <person name="Calhoun S."/>
            <person name="Haridas S."/>
            <person name="Kuo A."/>
            <person name="Mondo S."/>
            <person name="Pangilinan J."/>
            <person name="Riley R."/>
            <person name="LaButti K."/>
            <person name="Andreopoulos B."/>
            <person name="Lipzen A."/>
            <person name="Chen C."/>
            <person name="Yan M."/>
            <person name="Daum C."/>
            <person name="Ng V."/>
            <person name="Clum A."/>
            <person name="Steindorff A."/>
            <person name="Ohm R.A."/>
            <person name="Martin F."/>
            <person name="Silar P."/>
            <person name="Natvig D.O."/>
            <person name="Lalanne C."/>
            <person name="Gautier V."/>
            <person name="Ament-Velasquez S.L."/>
            <person name="Kruys A."/>
            <person name="Hutchinson M.I."/>
            <person name="Powell A.J."/>
            <person name="Barry K."/>
            <person name="Miller A.N."/>
            <person name="Grigoriev I.V."/>
            <person name="Debuchy R."/>
            <person name="Gladieux P."/>
            <person name="Hiltunen Thoren M."/>
            <person name="Johannesson H."/>
        </authorList>
    </citation>
    <scope>NUCLEOTIDE SEQUENCE</scope>
    <source>
        <strain evidence="17">CBS 532.94</strain>
    </source>
</reference>
<dbReference type="Pfam" id="PF18031">
    <property type="entry name" value="UCH_C"/>
    <property type="match status" value="1"/>
</dbReference>
<keyword evidence="10 13" id="KW-0788">Thiol protease</keyword>
<evidence type="ECO:0000256" key="5">
    <source>
        <dbReference type="ARBA" id="ARBA00022448"/>
    </source>
</evidence>
<dbReference type="Gene3D" id="3.40.532.10">
    <property type="entry name" value="Peptidase C12, ubiquitin carboxyl-terminal hydrolase"/>
    <property type="match status" value="1"/>
</dbReference>
<dbReference type="GO" id="GO:0005345">
    <property type="term" value="F:purine nucleobase transmembrane transporter activity"/>
    <property type="evidence" value="ECO:0007669"/>
    <property type="project" value="TreeGrafter"/>
</dbReference>
<evidence type="ECO:0000313" key="18">
    <source>
        <dbReference type="Proteomes" id="UP001303760"/>
    </source>
</evidence>
<accession>A0AAN7CGD0</accession>
<dbReference type="Pfam" id="PF01088">
    <property type="entry name" value="Peptidase_C12"/>
    <property type="match status" value="1"/>
</dbReference>
<comment type="similarity">
    <text evidence="13">Belongs to the peptidase C12 family.</text>
</comment>
<comment type="subcellular location">
    <subcellularLocation>
        <location evidence="2">Membrane</location>
        <topology evidence="2">Multi-pass membrane protein</topology>
    </subcellularLocation>
</comment>
<dbReference type="GO" id="GO:0015854">
    <property type="term" value="P:guanine transport"/>
    <property type="evidence" value="ECO:0007669"/>
    <property type="project" value="TreeGrafter"/>
</dbReference>
<evidence type="ECO:0000256" key="15">
    <source>
        <dbReference type="SAM" id="Phobius"/>
    </source>
</evidence>
<dbReference type="EC" id="3.4.19.12" evidence="4 13"/>
<evidence type="ECO:0000256" key="11">
    <source>
        <dbReference type="ARBA" id="ARBA00022989"/>
    </source>
</evidence>
<feature type="compositionally biased region" description="Basic and acidic residues" evidence="14">
    <location>
        <begin position="591"/>
        <end position="602"/>
    </location>
</feature>
<dbReference type="EMBL" id="MU860027">
    <property type="protein sequence ID" value="KAK4241121.1"/>
    <property type="molecule type" value="Genomic_DNA"/>
</dbReference>
<dbReference type="GO" id="GO:0015853">
    <property type="term" value="P:adenine transport"/>
    <property type="evidence" value="ECO:0007669"/>
    <property type="project" value="TreeGrafter"/>
</dbReference>
<dbReference type="SUPFAM" id="SSF54001">
    <property type="entry name" value="Cysteine proteinases"/>
    <property type="match status" value="1"/>
</dbReference>
<keyword evidence="9 13" id="KW-0378">Hydrolase</keyword>
<evidence type="ECO:0000256" key="4">
    <source>
        <dbReference type="ARBA" id="ARBA00012759"/>
    </source>
</evidence>
<evidence type="ECO:0000256" key="9">
    <source>
        <dbReference type="ARBA" id="ARBA00022801"/>
    </source>
</evidence>
<evidence type="ECO:0000256" key="14">
    <source>
        <dbReference type="SAM" id="MobiDB-lite"/>
    </source>
</evidence>
<keyword evidence="5" id="KW-0813">Transport</keyword>
<dbReference type="InterPro" id="IPR036959">
    <property type="entry name" value="Peptidase_C12_UCH_sf"/>
</dbReference>
<feature type="active site" description="Nucleophile" evidence="13">
    <location>
        <position position="719"/>
    </location>
</feature>
<organism evidence="17 18">
    <name type="scientific">Achaetomium macrosporum</name>
    <dbReference type="NCBI Taxonomy" id="79813"/>
    <lineage>
        <taxon>Eukaryota</taxon>
        <taxon>Fungi</taxon>
        <taxon>Dikarya</taxon>
        <taxon>Ascomycota</taxon>
        <taxon>Pezizomycotina</taxon>
        <taxon>Sordariomycetes</taxon>
        <taxon>Sordariomycetidae</taxon>
        <taxon>Sordariales</taxon>
        <taxon>Chaetomiaceae</taxon>
        <taxon>Achaetomium</taxon>
    </lineage>
</organism>
<feature type="site" description="Transition state stabilizer" evidence="13">
    <location>
        <position position="713"/>
    </location>
</feature>
<proteinExistence type="inferred from homology"/>
<dbReference type="InterPro" id="IPR038765">
    <property type="entry name" value="Papain-like_cys_pep_sf"/>
</dbReference>
<comment type="similarity">
    <text evidence="3">Belongs to the nucleobase:cation symporter-2 (NCS2) (TC 2.A.40) family. Azg-like subfamily.</text>
</comment>
<keyword evidence="18" id="KW-1185">Reference proteome</keyword>
<comment type="caution">
    <text evidence="17">The sequence shown here is derived from an EMBL/GenBank/DDBJ whole genome shotgun (WGS) entry which is preliminary data.</text>
</comment>
<dbReference type="GO" id="GO:0005886">
    <property type="term" value="C:plasma membrane"/>
    <property type="evidence" value="ECO:0007669"/>
    <property type="project" value="TreeGrafter"/>
</dbReference>
<evidence type="ECO:0000256" key="13">
    <source>
        <dbReference type="PROSITE-ProRule" id="PRU01393"/>
    </source>
</evidence>
<dbReference type="Pfam" id="PF00860">
    <property type="entry name" value="Xan_ur_permease"/>
    <property type="match status" value="1"/>
</dbReference>
<evidence type="ECO:0000313" key="17">
    <source>
        <dbReference type="EMBL" id="KAK4241121.1"/>
    </source>
</evidence>
<dbReference type="PANTHER" id="PTHR43337:SF3">
    <property type="entry name" value="PURINE TRANSPORTER"/>
    <property type="match status" value="1"/>
</dbReference>
<dbReference type="InterPro" id="IPR041507">
    <property type="entry name" value="UCH_C"/>
</dbReference>
<dbReference type="GO" id="GO:0004843">
    <property type="term" value="F:cysteine-type deubiquitinase activity"/>
    <property type="evidence" value="ECO:0007669"/>
    <property type="project" value="UniProtKB-UniRule"/>
</dbReference>
<keyword evidence="7 15" id="KW-0812">Transmembrane</keyword>
<dbReference type="AlphaFoldDB" id="A0AAN7CGD0"/>
<keyword evidence="6 13" id="KW-0645">Protease</keyword>
<gene>
    <name evidence="17" type="ORF">C8A03DRAFT_41419</name>
</gene>
<evidence type="ECO:0000256" key="3">
    <source>
        <dbReference type="ARBA" id="ARBA00005697"/>
    </source>
</evidence>
<name>A0AAN7CGD0_9PEZI</name>
<dbReference type="InterPro" id="IPR001578">
    <property type="entry name" value="Peptidase_C12_UCH"/>
</dbReference>
<protein>
    <recommendedName>
        <fullName evidence="4 13">ubiquitinyl hydrolase 1</fullName>
        <ecNumber evidence="4 13">3.4.19.12</ecNumber>
    </recommendedName>
</protein>
<comment type="catalytic activity">
    <reaction evidence="1 13">
        <text>Thiol-dependent hydrolysis of ester, thioester, amide, peptide and isopeptide bonds formed by the C-terminal Gly of ubiquitin (a 76-residue protein attached to proteins as an intracellular targeting signal).</text>
        <dbReference type="EC" id="3.4.19.12"/>
    </reaction>
</comment>
<feature type="active site" description="Proton donor" evidence="13">
    <location>
        <position position="804"/>
    </location>
</feature>
<reference evidence="17" key="2">
    <citation type="submission" date="2023-05" db="EMBL/GenBank/DDBJ databases">
        <authorList>
            <consortium name="Lawrence Berkeley National Laboratory"/>
            <person name="Steindorff A."/>
            <person name="Hensen N."/>
            <person name="Bonometti L."/>
            <person name="Westerberg I."/>
            <person name="Brannstrom I.O."/>
            <person name="Guillou S."/>
            <person name="Cros-Aarteil S."/>
            <person name="Calhoun S."/>
            <person name="Haridas S."/>
            <person name="Kuo A."/>
            <person name="Mondo S."/>
            <person name="Pangilinan J."/>
            <person name="Riley R."/>
            <person name="Labutti K."/>
            <person name="Andreopoulos B."/>
            <person name="Lipzen A."/>
            <person name="Chen C."/>
            <person name="Yanf M."/>
            <person name="Daum C."/>
            <person name="Ng V."/>
            <person name="Clum A."/>
            <person name="Ohm R."/>
            <person name="Martin F."/>
            <person name="Silar P."/>
            <person name="Natvig D."/>
            <person name="Lalanne C."/>
            <person name="Gautier V."/>
            <person name="Ament-Velasquez S.L."/>
            <person name="Kruys A."/>
            <person name="Hutchinson M.I."/>
            <person name="Powell A.J."/>
            <person name="Barry K."/>
            <person name="Miller A.N."/>
            <person name="Grigoriev I.V."/>
            <person name="Debuchy R."/>
            <person name="Gladieux P."/>
            <person name="Thoren M.H."/>
            <person name="Johannesson H."/>
        </authorList>
    </citation>
    <scope>NUCLEOTIDE SEQUENCE</scope>
    <source>
        <strain evidence="17">CBS 532.94</strain>
    </source>
</reference>
<feature type="domain" description="UCH catalytic" evidence="16">
    <location>
        <begin position="630"/>
        <end position="865"/>
    </location>
</feature>
<feature type="transmembrane region" description="Helical" evidence="15">
    <location>
        <begin position="429"/>
        <end position="451"/>
    </location>
</feature>
<dbReference type="PANTHER" id="PTHR43337">
    <property type="entry name" value="XANTHINE/URACIL PERMEASE C887.17-RELATED"/>
    <property type="match status" value="1"/>
</dbReference>
<evidence type="ECO:0000256" key="7">
    <source>
        <dbReference type="ARBA" id="ARBA00022692"/>
    </source>
</evidence>
<evidence type="ECO:0000256" key="10">
    <source>
        <dbReference type="ARBA" id="ARBA00022807"/>
    </source>
</evidence>
<feature type="transmembrane region" description="Helical" evidence="15">
    <location>
        <begin position="171"/>
        <end position="193"/>
    </location>
</feature>
<keyword evidence="12 15" id="KW-0472">Membrane</keyword>
<feature type="transmembrane region" description="Helical" evidence="15">
    <location>
        <begin position="478"/>
        <end position="496"/>
    </location>
</feature>
<dbReference type="InterPro" id="IPR045018">
    <property type="entry name" value="Azg-like"/>
</dbReference>
<dbReference type="FunFam" id="3.40.532.10:FF:000009">
    <property type="entry name" value="Ubiquitin carboxyl-terminal hydrolase"/>
    <property type="match status" value="1"/>
</dbReference>